<keyword evidence="1" id="KW-0614">Plasmid</keyword>
<dbReference type="KEGG" id="vfm:VFMJ11_B0137"/>
<dbReference type="HOGENOM" id="CLU_3013087_0_0_6"/>
<accession>B5EW80</accession>
<dbReference type="EMBL" id="CP001134">
    <property type="protein sequence ID" value="ACH64643.1"/>
    <property type="molecule type" value="Genomic_DNA"/>
</dbReference>
<protein>
    <submittedName>
        <fullName evidence="1">Uncharacterized protein</fullName>
    </submittedName>
</protein>
<reference evidence="1 2" key="2">
    <citation type="journal article" date="2009" name="Nature">
        <title>A single regulatory gene is sufficient to alter bacterial host range.</title>
        <authorList>
            <person name="Mandel M.J."/>
            <person name="Wollenberg M.S."/>
            <person name="Stabb E.V."/>
            <person name="Visick K.L."/>
            <person name="Ruby E.G."/>
        </authorList>
    </citation>
    <scope>NUCLEOTIDE SEQUENCE [LARGE SCALE GENOMIC DNA]</scope>
    <source>
        <strain evidence="1 2">MJ11</strain>
        <plasmid evidence="2">Plasmid pMJ100</plasmid>
    </source>
</reference>
<gene>
    <name evidence="1" type="ordered locus">VFMJ11_B0137</name>
</gene>
<evidence type="ECO:0000313" key="2">
    <source>
        <dbReference type="Proteomes" id="UP000001857"/>
    </source>
</evidence>
<dbReference type="AlphaFoldDB" id="B5EW80"/>
<reference evidence="2" key="1">
    <citation type="submission" date="2008-08" db="EMBL/GenBank/DDBJ databases">
        <title>Complete sequence of Vibrio fischeri strain MJ11.</title>
        <authorList>
            <person name="Mandel M.J."/>
            <person name="Stabb E.V."/>
            <person name="Ruby E.G."/>
            <person name="Ferriera S."/>
            <person name="Johnson J."/>
            <person name="Kravitz S."/>
            <person name="Beeson K."/>
            <person name="Sutton G."/>
            <person name="Rogers Y.-H."/>
            <person name="Friedman R."/>
            <person name="Frazier M."/>
            <person name="Venter J.C."/>
        </authorList>
    </citation>
    <scope>NUCLEOTIDE SEQUENCE [LARGE SCALE GENOMIC DNA]</scope>
    <source>
        <strain evidence="2">MJ11</strain>
        <plasmid evidence="2">Plasmid pMJ100</plasmid>
    </source>
</reference>
<organism evidence="1 2">
    <name type="scientific">Aliivibrio fischeri (strain MJ11)</name>
    <name type="common">Vibrio fischeri</name>
    <dbReference type="NCBI Taxonomy" id="388396"/>
    <lineage>
        <taxon>Bacteria</taxon>
        <taxon>Pseudomonadati</taxon>
        <taxon>Pseudomonadota</taxon>
        <taxon>Gammaproteobacteria</taxon>
        <taxon>Vibrionales</taxon>
        <taxon>Vibrionaceae</taxon>
        <taxon>Aliivibrio</taxon>
    </lineage>
</organism>
<dbReference type="Proteomes" id="UP000001857">
    <property type="component" value="Plasmid pMJ100"/>
</dbReference>
<proteinExistence type="predicted"/>
<evidence type="ECO:0000313" key="1">
    <source>
        <dbReference type="EMBL" id="ACH64643.1"/>
    </source>
</evidence>
<name>B5EW80_ALIFM</name>
<sequence>MIILEDKHIIHHEQCPCCSEFSHDSLNDKESSFLCHVYSMSFIDITFPDSTKRNMD</sequence>
<geneLocation type="plasmid" evidence="1 2">
    <name>pMJ100</name>
</geneLocation>